<name>A0A9D2I4X5_9FIRM</name>
<dbReference type="AlphaFoldDB" id="A0A9D2I4X5"/>
<dbReference type="Pfam" id="PF14354">
    <property type="entry name" value="Lar_restr_allev"/>
    <property type="match status" value="1"/>
</dbReference>
<sequence>MKVVKDIYNGWNDDENLDEIKKCPFCGGIGILQDNGVEYPEIDPETGAYVDMHIEEGDVLWCECKKCGATAESAGTPEKAIANWNRRA</sequence>
<accession>A0A9D2I4X5</accession>
<reference evidence="1" key="1">
    <citation type="journal article" date="2021" name="PeerJ">
        <title>Extensive microbial diversity within the chicken gut microbiome revealed by metagenomics and culture.</title>
        <authorList>
            <person name="Gilroy R."/>
            <person name="Ravi A."/>
            <person name="Getino M."/>
            <person name="Pursley I."/>
            <person name="Horton D.L."/>
            <person name="Alikhan N.F."/>
            <person name="Baker D."/>
            <person name="Gharbi K."/>
            <person name="Hall N."/>
            <person name="Watson M."/>
            <person name="Adriaenssens E.M."/>
            <person name="Foster-Nyarko E."/>
            <person name="Jarju S."/>
            <person name="Secka A."/>
            <person name="Antonio M."/>
            <person name="Oren A."/>
            <person name="Chaudhuri R.R."/>
            <person name="La Ragione R."/>
            <person name="Hildebrand F."/>
            <person name="Pallen M.J."/>
        </authorList>
    </citation>
    <scope>NUCLEOTIDE SEQUENCE</scope>
    <source>
        <strain evidence="1">CHK179-7159</strain>
    </source>
</reference>
<reference evidence="1" key="2">
    <citation type="submission" date="2021-04" db="EMBL/GenBank/DDBJ databases">
        <authorList>
            <person name="Gilroy R."/>
        </authorList>
    </citation>
    <scope>NUCLEOTIDE SEQUENCE</scope>
    <source>
        <strain evidence="1">CHK179-7159</strain>
    </source>
</reference>
<evidence type="ECO:0000313" key="2">
    <source>
        <dbReference type="Proteomes" id="UP000886858"/>
    </source>
</evidence>
<gene>
    <name evidence="1" type="ORF">H9717_02220</name>
</gene>
<protein>
    <submittedName>
        <fullName evidence="1">Lar family restriction alleviation protein</fullName>
    </submittedName>
</protein>
<organism evidence="1 2">
    <name type="scientific">Candidatus Eisenbergiella merdipullorum</name>
    <dbReference type="NCBI Taxonomy" id="2838553"/>
    <lineage>
        <taxon>Bacteria</taxon>
        <taxon>Bacillati</taxon>
        <taxon>Bacillota</taxon>
        <taxon>Clostridia</taxon>
        <taxon>Lachnospirales</taxon>
        <taxon>Lachnospiraceae</taxon>
        <taxon>Eisenbergiella</taxon>
    </lineage>
</organism>
<dbReference type="EMBL" id="DWYY01000026">
    <property type="protein sequence ID" value="HJA91929.1"/>
    <property type="molecule type" value="Genomic_DNA"/>
</dbReference>
<proteinExistence type="predicted"/>
<dbReference type="Proteomes" id="UP000886858">
    <property type="component" value="Unassembled WGS sequence"/>
</dbReference>
<comment type="caution">
    <text evidence="1">The sequence shown here is derived from an EMBL/GenBank/DDBJ whole genome shotgun (WGS) entry which is preliminary data.</text>
</comment>
<evidence type="ECO:0000313" key="1">
    <source>
        <dbReference type="EMBL" id="HJA91929.1"/>
    </source>
</evidence>